<dbReference type="Pfam" id="PF03328">
    <property type="entry name" value="HpcH_HpaI"/>
    <property type="match status" value="1"/>
</dbReference>
<dbReference type="GO" id="GO:0003824">
    <property type="term" value="F:catalytic activity"/>
    <property type="evidence" value="ECO:0007669"/>
    <property type="project" value="InterPro"/>
</dbReference>
<evidence type="ECO:0000256" key="1">
    <source>
        <dbReference type="ARBA" id="ARBA00001946"/>
    </source>
</evidence>
<evidence type="ECO:0000313" key="5">
    <source>
        <dbReference type="EMBL" id="CAG8537770.1"/>
    </source>
</evidence>
<protein>
    <submittedName>
        <fullName evidence="5">3574_t:CDS:1</fullName>
    </submittedName>
</protein>
<dbReference type="GO" id="GO:0006107">
    <property type="term" value="P:oxaloacetate metabolic process"/>
    <property type="evidence" value="ECO:0007669"/>
    <property type="project" value="TreeGrafter"/>
</dbReference>
<gene>
    <name evidence="5" type="ORF">AGERDE_LOCUS6032</name>
</gene>
<accession>A0A9N9ART2</accession>
<sequence length="451" mass="50243">MFLTRIKHIFSQPFFQRAISSPPFATIFVKQISNTTISSTKTRPHTFNINNSNTTLITRYYASESQNTDKPKKKEIRARRALFYVPGSEERKISRSRTTPADCIVYDLEDGVAFNRKGIAREMVFDTLEASVPELSEKAVRINAVGSGLDLDDLNVVLRSSRLQAIVIPKVQTPKDIQFVSRMIDSVATDTTKSAIRLIASIESALGIMNIKEIATSDPRLDALIFAAEDYCADLGLIRTSSRKELAYARHVIVTAASAYDLQAIDLVCLDYNDDTILTEECREGREMGFVGKQAIHPRQVDIIQQTFLPDDKDISRAARIIQGFKHHTDKGIGTFSLDGKMIDLPMLKWAEKIIARAKAGGVTIPTPPPIENDNTSRYINGRTTGYIIVGPKGLLQQDNSVTESDVVRTTDAFRRSPIPEWAMCEDIGSLVSILSVQNTGAFRRSPIPEW</sequence>
<keyword evidence="2" id="KW-0479">Metal-binding</keyword>
<comment type="caution">
    <text evidence="5">The sequence shown here is derived from an EMBL/GenBank/DDBJ whole genome shotgun (WGS) entry which is preliminary data.</text>
</comment>
<dbReference type="Proteomes" id="UP000789831">
    <property type="component" value="Unassembled WGS sequence"/>
</dbReference>
<dbReference type="InterPro" id="IPR005000">
    <property type="entry name" value="Aldolase/citrate-lyase_domain"/>
</dbReference>
<evidence type="ECO:0000256" key="2">
    <source>
        <dbReference type="ARBA" id="ARBA00022723"/>
    </source>
</evidence>
<organism evidence="5 6">
    <name type="scientific">Ambispora gerdemannii</name>
    <dbReference type="NCBI Taxonomy" id="144530"/>
    <lineage>
        <taxon>Eukaryota</taxon>
        <taxon>Fungi</taxon>
        <taxon>Fungi incertae sedis</taxon>
        <taxon>Mucoromycota</taxon>
        <taxon>Glomeromycotina</taxon>
        <taxon>Glomeromycetes</taxon>
        <taxon>Archaeosporales</taxon>
        <taxon>Ambisporaceae</taxon>
        <taxon>Ambispora</taxon>
    </lineage>
</organism>
<dbReference type="SUPFAM" id="SSF51621">
    <property type="entry name" value="Phosphoenolpyruvate/pyruvate domain"/>
    <property type="match status" value="1"/>
</dbReference>
<keyword evidence="6" id="KW-1185">Reference proteome</keyword>
<dbReference type="GO" id="GO:0000287">
    <property type="term" value="F:magnesium ion binding"/>
    <property type="evidence" value="ECO:0007669"/>
    <property type="project" value="TreeGrafter"/>
</dbReference>
<dbReference type="Gene3D" id="3.20.20.60">
    <property type="entry name" value="Phosphoenolpyruvate-binding domains"/>
    <property type="match status" value="1"/>
</dbReference>
<dbReference type="PANTHER" id="PTHR32308">
    <property type="entry name" value="LYASE BETA SUBUNIT, PUTATIVE (AFU_ORTHOLOGUE AFUA_4G13030)-RELATED"/>
    <property type="match status" value="1"/>
</dbReference>
<dbReference type="AlphaFoldDB" id="A0A9N9ART2"/>
<proteinExistence type="predicted"/>
<feature type="non-terminal residue" evidence="5">
    <location>
        <position position="1"/>
    </location>
</feature>
<feature type="domain" description="HpcH/HpaI aldolase/citrate lyase" evidence="4">
    <location>
        <begin position="80"/>
        <end position="298"/>
    </location>
</feature>
<dbReference type="PANTHER" id="PTHR32308:SF0">
    <property type="entry name" value="HPCH_HPAI ALDOLASE_CITRATE LYASE DOMAIN-CONTAINING PROTEIN"/>
    <property type="match status" value="1"/>
</dbReference>
<evidence type="ECO:0000313" key="6">
    <source>
        <dbReference type="Proteomes" id="UP000789831"/>
    </source>
</evidence>
<dbReference type="EMBL" id="CAJVPL010000888">
    <property type="protein sequence ID" value="CAG8537770.1"/>
    <property type="molecule type" value="Genomic_DNA"/>
</dbReference>
<comment type="cofactor">
    <cofactor evidence="1">
        <name>Mg(2+)</name>
        <dbReference type="ChEBI" id="CHEBI:18420"/>
    </cofactor>
</comment>
<evidence type="ECO:0000259" key="4">
    <source>
        <dbReference type="Pfam" id="PF03328"/>
    </source>
</evidence>
<reference evidence="5" key="1">
    <citation type="submission" date="2021-06" db="EMBL/GenBank/DDBJ databases">
        <authorList>
            <person name="Kallberg Y."/>
            <person name="Tangrot J."/>
            <person name="Rosling A."/>
        </authorList>
    </citation>
    <scope>NUCLEOTIDE SEQUENCE</scope>
    <source>
        <strain evidence="5">MT106</strain>
    </source>
</reference>
<dbReference type="InterPro" id="IPR040442">
    <property type="entry name" value="Pyrv_kinase-like_dom_sf"/>
</dbReference>
<keyword evidence="3" id="KW-0460">Magnesium</keyword>
<name>A0A9N9ART2_9GLOM</name>
<evidence type="ECO:0000256" key="3">
    <source>
        <dbReference type="ARBA" id="ARBA00022842"/>
    </source>
</evidence>
<dbReference type="InterPro" id="IPR015813">
    <property type="entry name" value="Pyrv/PenolPyrv_kinase-like_dom"/>
</dbReference>
<dbReference type="OrthoDB" id="1773at2759"/>